<dbReference type="SUPFAM" id="SSF53756">
    <property type="entry name" value="UDP-Glycosyltransferase/glycogen phosphorylase"/>
    <property type="match status" value="1"/>
</dbReference>
<reference evidence="4 5" key="1">
    <citation type="journal article" date="2015" name="Parasit. Vectors">
        <title>Draft genome of the scabies mite.</title>
        <authorList>
            <person name="Rider S.D.Jr."/>
            <person name="Morgan M.S."/>
            <person name="Arlian L.G."/>
        </authorList>
    </citation>
    <scope>NUCLEOTIDE SEQUENCE [LARGE SCALE GENOMIC DNA]</scope>
    <source>
        <strain evidence="4">Arlian Lab</strain>
    </source>
</reference>
<evidence type="ECO:0000256" key="1">
    <source>
        <dbReference type="ARBA" id="ARBA00009995"/>
    </source>
</evidence>
<evidence type="ECO:0000313" key="5">
    <source>
        <dbReference type="Proteomes" id="UP000616769"/>
    </source>
</evidence>
<dbReference type="CDD" id="cd03784">
    <property type="entry name" value="GT1_Gtf-like"/>
    <property type="match status" value="1"/>
</dbReference>
<comment type="caution">
    <text evidence="4">The sequence shown here is derived from an EMBL/GenBank/DDBJ whole genome shotgun (WGS) entry which is preliminary data.</text>
</comment>
<organism evidence="4 5">
    <name type="scientific">Sarcoptes scabiei</name>
    <name type="common">Itch mite</name>
    <name type="synonym">Acarus scabiei</name>
    <dbReference type="NCBI Taxonomy" id="52283"/>
    <lineage>
        <taxon>Eukaryota</taxon>
        <taxon>Metazoa</taxon>
        <taxon>Ecdysozoa</taxon>
        <taxon>Arthropoda</taxon>
        <taxon>Chelicerata</taxon>
        <taxon>Arachnida</taxon>
        <taxon>Acari</taxon>
        <taxon>Acariformes</taxon>
        <taxon>Sarcoptiformes</taxon>
        <taxon>Astigmata</taxon>
        <taxon>Psoroptidia</taxon>
        <taxon>Sarcoptoidea</taxon>
        <taxon>Sarcoptidae</taxon>
        <taxon>Sarcoptinae</taxon>
        <taxon>Sarcoptes</taxon>
    </lineage>
</organism>
<dbReference type="GO" id="GO:0008194">
    <property type="term" value="F:UDP-glycosyltransferase activity"/>
    <property type="evidence" value="ECO:0007669"/>
    <property type="project" value="InterPro"/>
</dbReference>
<dbReference type="EMBL" id="JXLN01017428">
    <property type="protein sequence ID" value="KPM11555.1"/>
    <property type="molecule type" value="Genomic_DNA"/>
</dbReference>
<dbReference type="Pfam" id="PF00201">
    <property type="entry name" value="UDPGT"/>
    <property type="match status" value="1"/>
</dbReference>
<keyword evidence="3" id="KW-0808">Transferase</keyword>
<protein>
    <submittedName>
        <fullName evidence="4">UDP-glucuronosyltransferase-like protein 3</fullName>
    </submittedName>
</protein>
<dbReference type="Gene3D" id="3.40.50.2000">
    <property type="entry name" value="Glycogen Phosphorylase B"/>
    <property type="match status" value="2"/>
</dbReference>
<dbReference type="PANTHER" id="PTHR48043:SF145">
    <property type="entry name" value="FI06409P-RELATED"/>
    <property type="match status" value="1"/>
</dbReference>
<sequence>MKIFIHLVDLVGPQNACIGLGQQLIRRGHSVYFLINGDFANKFSRFSKKFIILPLETPRLEAEKNAVELNAENFSELGLFGPISPIMKVKKMFGSEFIQGSERNADFYESQIKAYIQQEKPDVIMVDAQLMSPCLMNSSIPWVYIFCCNPLGLFCDLPLPPFSSGLPIDADPKEWSEFRKILHKDYFDKVVEVQKKLCDKYQYPHPKNQIFCPRSPYLNIYQFPKELNYDDRCTLPEHYCRVDTFIRDDPEPFELPNELKSKMKPGDKLIFLSMGSMGSCNIKLMRTLIAILAKTPHFYIVSKGMLHDQYELADNMWGEAYVRQIKIIPMVDLIIFHGGNNTLTETFYFGKPMIILPLFFDQFDNAQRVHEKGFGIRLNIDSFTEKDLLDAIETLLNDQTLKDRLIEAKNRINQSQSLSHACERIERIVQANQKLD</sequence>
<dbReference type="AlphaFoldDB" id="A0A132ALT9"/>
<dbReference type="InterPro" id="IPR002213">
    <property type="entry name" value="UDP_glucos_trans"/>
</dbReference>
<evidence type="ECO:0000256" key="3">
    <source>
        <dbReference type="ARBA" id="ARBA00022679"/>
    </source>
</evidence>
<keyword evidence="2" id="KW-0328">Glycosyltransferase</keyword>
<dbReference type="InterPro" id="IPR050271">
    <property type="entry name" value="UDP-glycosyltransferase"/>
</dbReference>
<accession>A0A132ALT9</accession>
<evidence type="ECO:0000256" key="2">
    <source>
        <dbReference type="ARBA" id="ARBA00022676"/>
    </source>
</evidence>
<gene>
    <name evidence="4" type="ORF">QR98_0101280</name>
</gene>
<name>A0A132ALT9_SARSC</name>
<dbReference type="OrthoDB" id="5835829at2759"/>
<dbReference type="Proteomes" id="UP000616769">
    <property type="component" value="Unassembled WGS sequence"/>
</dbReference>
<evidence type="ECO:0000313" key="4">
    <source>
        <dbReference type="EMBL" id="KPM11555.1"/>
    </source>
</evidence>
<proteinExistence type="inferred from homology"/>
<dbReference type="PANTHER" id="PTHR48043">
    <property type="entry name" value="EG:EG0003.4 PROTEIN-RELATED"/>
    <property type="match status" value="1"/>
</dbReference>
<dbReference type="VEuPathDB" id="VectorBase:SSCA000547"/>
<comment type="similarity">
    <text evidence="1">Belongs to the UDP-glycosyltransferase family.</text>
</comment>